<protein>
    <recommendedName>
        <fullName evidence="2">SANTA domain-containing protein</fullName>
    </recommendedName>
</protein>
<comment type="caution">
    <text evidence="3">The sequence shown here is derived from an EMBL/GenBank/DDBJ whole genome shotgun (WGS) entry which is preliminary data.</text>
</comment>
<keyword evidence="4" id="KW-1185">Reference proteome</keyword>
<feature type="region of interest" description="Disordered" evidence="1">
    <location>
        <begin position="195"/>
        <end position="247"/>
    </location>
</feature>
<name>A0AAV6XZ78_9LAMI</name>
<dbReference type="PANTHER" id="PTHR35311:SF1">
    <property type="entry name" value="PROTEIN EMBRYO DEFECTIVE 1674"/>
    <property type="match status" value="1"/>
</dbReference>
<feature type="domain" description="SANTA" evidence="2">
    <location>
        <begin position="37"/>
        <end position="129"/>
    </location>
</feature>
<dbReference type="InterPro" id="IPR015216">
    <property type="entry name" value="SANTA"/>
</dbReference>
<accession>A0AAV6XZ78</accession>
<dbReference type="InterPro" id="IPR053090">
    <property type="entry name" value="Centromere_KNL-2_homolog"/>
</dbReference>
<reference evidence="3" key="1">
    <citation type="submission" date="2019-10" db="EMBL/GenBank/DDBJ databases">
        <authorList>
            <person name="Zhang R."/>
            <person name="Pan Y."/>
            <person name="Wang J."/>
            <person name="Ma R."/>
            <person name="Yu S."/>
        </authorList>
    </citation>
    <scope>NUCLEOTIDE SEQUENCE</scope>
    <source>
        <strain evidence="3">LA-IB0</strain>
        <tissue evidence="3">Leaf</tissue>
    </source>
</reference>
<feature type="compositionally biased region" description="Polar residues" evidence="1">
    <location>
        <begin position="198"/>
        <end position="210"/>
    </location>
</feature>
<evidence type="ECO:0000259" key="2">
    <source>
        <dbReference type="Pfam" id="PF09133"/>
    </source>
</evidence>
<sequence length="247" mass="27498">MATPAQPLLRRNSRRKIQSAPSSTTTAAICSSFLKQVFLHDWWLIRADSDDSDGGRLGIGGFTSKENQGIRSFLSAPIVKRHDAVTLKTFDGITIMVHGHLNRSRTLENGFSHEVCDDFVIGFPYYWEEFAVLSVEEELAHFSVLREISGSDAYKTPTPGDHGSSMLSRNIFDEILQQNLGDAFHCSGASKAKKESSQLKTMVSATNGTPLNHKKINSEKRSRDVSNVEYVQHSGPLTRSRTRVQKN</sequence>
<dbReference type="PANTHER" id="PTHR35311">
    <property type="entry name" value="KINETOCHORE-ASSOCIATED PROTEIN KNL-2 HOMOLOG"/>
    <property type="match status" value="1"/>
</dbReference>
<gene>
    <name evidence="3" type="ORF">BUALT_Bualt04G0124700</name>
</gene>
<evidence type="ECO:0000313" key="4">
    <source>
        <dbReference type="Proteomes" id="UP000826271"/>
    </source>
</evidence>
<organism evidence="3 4">
    <name type="scientific">Buddleja alternifolia</name>
    <dbReference type="NCBI Taxonomy" id="168488"/>
    <lineage>
        <taxon>Eukaryota</taxon>
        <taxon>Viridiplantae</taxon>
        <taxon>Streptophyta</taxon>
        <taxon>Embryophyta</taxon>
        <taxon>Tracheophyta</taxon>
        <taxon>Spermatophyta</taxon>
        <taxon>Magnoliopsida</taxon>
        <taxon>eudicotyledons</taxon>
        <taxon>Gunneridae</taxon>
        <taxon>Pentapetalae</taxon>
        <taxon>asterids</taxon>
        <taxon>lamiids</taxon>
        <taxon>Lamiales</taxon>
        <taxon>Scrophulariaceae</taxon>
        <taxon>Buddlejeae</taxon>
        <taxon>Buddleja</taxon>
    </lineage>
</organism>
<feature type="compositionally biased region" description="Basic and acidic residues" evidence="1">
    <location>
        <begin position="216"/>
        <end position="226"/>
    </location>
</feature>
<dbReference type="EMBL" id="WHWC01000004">
    <property type="protein sequence ID" value="KAG8384503.1"/>
    <property type="molecule type" value="Genomic_DNA"/>
</dbReference>
<evidence type="ECO:0000313" key="3">
    <source>
        <dbReference type="EMBL" id="KAG8384503.1"/>
    </source>
</evidence>
<proteinExistence type="predicted"/>
<evidence type="ECO:0000256" key="1">
    <source>
        <dbReference type="SAM" id="MobiDB-lite"/>
    </source>
</evidence>
<dbReference type="Pfam" id="PF09133">
    <property type="entry name" value="SANTA"/>
    <property type="match status" value="1"/>
</dbReference>
<dbReference type="AlphaFoldDB" id="A0AAV6XZ78"/>
<dbReference type="Proteomes" id="UP000826271">
    <property type="component" value="Unassembled WGS sequence"/>
</dbReference>